<feature type="region of interest" description="Disordered" evidence="4">
    <location>
        <begin position="1664"/>
        <end position="1736"/>
    </location>
</feature>
<dbReference type="InterPro" id="IPR051625">
    <property type="entry name" value="Signaling_Regulatory_Domain"/>
</dbReference>
<evidence type="ECO:0000256" key="4">
    <source>
        <dbReference type="SAM" id="MobiDB-lite"/>
    </source>
</evidence>
<keyword evidence="7" id="KW-1185">Reference proteome</keyword>
<feature type="compositionally biased region" description="Basic residues" evidence="4">
    <location>
        <begin position="1690"/>
        <end position="1699"/>
    </location>
</feature>
<feature type="repeat" description="RCC1" evidence="2">
    <location>
        <begin position="261"/>
        <end position="332"/>
    </location>
</feature>
<feature type="compositionally biased region" description="Basic and acidic residues" evidence="4">
    <location>
        <begin position="53"/>
        <end position="63"/>
    </location>
</feature>
<dbReference type="Pfam" id="PF12796">
    <property type="entry name" value="Ank_2"/>
    <property type="match status" value="1"/>
</dbReference>
<name>A0ABR1IR42_9AGAR</name>
<dbReference type="PANTHER" id="PTHR22872">
    <property type="entry name" value="BTK-BINDING PROTEIN-RELATED"/>
    <property type="match status" value="1"/>
</dbReference>
<evidence type="ECO:0000256" key="3">
    <source>
        <dbReference type="SAM" id="Coils"/>
    </source>
</evidence>
<dbReference type="PRINTS" id="PR00633">
    <property type="entry name" value="RCCNDNSATION"/>
</dbReference>
<feature type="compositionally biased region" description="Low complexity" evidence="4">
    <location>
        <begin position="1707"/>
        <end position="1719"/>
    </location>
</feature>
<sequence>MTSGTGNSTLLHAYIHLRNQQAFQRAIAQASSVQYDTGIVLATSPKSPKSKQRNKDKDDMLDVNARDPLGRTALHLAASMTEPSAVEYVRMLLKCTSVNVNLPDRESAWTALHRAMYIGNLAVILLLLQHPSTDPSLKDYEGYTAFDLYNSTVEGTRPPVGTFIAPGTSSKGAELFTWGTNRNASLGHGDTSDRNFPDHVSVPRPFPLNTYEDSTSTPIYLRFAKPGVRQVKMGRLHTGVISTFPKYSTATAKETDTGTISGVSLSGFGSGGRLGQTQHTQYALRPLAFSGTSSSTVTGNQMPGSTLSQGQGRVKITSIALGQDHTLALTADGEVFSWGLNRFAQLGYVVEREESGMGAGAHSATFGDDDFVAGGVGTGEQIQLTPRRVYGALKKEYVIGIAACKSASVCWIRSTPTTTTTGDGGNVYTWGLNSGQLGYERTGIGSQLQIFPRKVTKITKPVVQIALGESAMVCLLGGTGAGSGKGDVLIVWGDRVTRVNFPTHTFPSSISPYRPPQALKSTRIVKIVASDEAPPAWTTNTLSMLTSGSSTPVQAQSSGSGSQLSRMMSAMSTNETSFGTSSGGGANIHQVHFACVSEGGEVFVFGVPGAPPVGTLGGASDGAEPTTSSGTRLETLVTSKLFKPQRVWGLKRGLVGAVRDVAIGAEGSLIVCTDSGHVYVRSRSNVVTAFDSASGVSTSKVSTAIRGADTTSGGKSQKFVRVPSLQRVVGVCASSTGAFGALRVDVDVEGVIKEKETLQHKKGDEKGWDLVRDMKNARPWMWVRDIKSALDKEKERERRMKEADPVDVVQMYEEGEMGKDTVLVKEKDDLEEEEDDDKEIQRDVEALKGMCHVLSGVFEKEESALVTPESRWEEKGGLPYGTDLMVSVLSSSTPGTSAGQRKKGKAKTLTMPGGLADERQSSNIKPTTGARAKRSFSVPVHQVFLASRSKVLCTALSSSAKEEVLRDPSSGISIRLFSPPKAQRQIEFSHVHPLTVLVLLEYLYTDELVAIWDRRVARVLDSSSFGHGPMAIAKELKLSMALAPQIKTELQALGRILDLQEMLRGMESSVKKPVTDTLRKDLEGLFREKRNSELLESFATDTTRTQDDEALRPDVVLMLAEDKEVYMHSSLLRARSVYFEDFLGEEAWTRNRWTKEEGDDGHLLLKVDMKHVRWQVMQFVASWMCCGVEEGLFGALEFASSVDEVLEFLFEVISVANELLLSPLILLTSSLILKFLHVSNACYILTQASFYHAYPLVNSVSSYIARNLETFLESRHGLGLDELTPAIIKQLSVFIREKQEEKATFVRGGILVDRAMGTWKTWLEEQDVPSIIVPSQKRERRVSGQVHKASPSEFSMTVLGKQKEREVSVNAQGSPVLKPRKSSSPIIKPKTSSSPVIKSIPEDIFDMDDVDIGPPSISTDKPSGPAWKTSSAPRVDMRALMAEAANTSPAPIGTYVPPRGSPGTSLNSDTTPFNSMRMRQKPSAQRSVSGLFEAQGGPSTPPRERSSPWKTTATQSPGAKETSAPMSMRTKDSPGPVPGGITRASSGQGQTNPNLGPVFTPTRQPSSGISSSKPSPGLPRRVSSNTSANKPAWTSAPVQEPIVESTVGMSFAAIQQLQLEQGSAGNAKDKKGRSLLQIQQEEKERREEEEFLKWWEQEEERVRLETEEAMRLSVEETNKKGSGKAARGAQRPRKPRAAKARGSAHTGENAGANVSAAGAGKKRGSKPKGKALPPES</sequence>
<feature type="repeat" description="RCC1" evidence="2">
    <location>
        <begin position="173"/>
        <end position="244"/>
    </location>
</feature>
<keyword evidence="1" id="KW-0677">Repeat</keyword>
<feature type="compositionally biased region" description="Low complexity" evidence="4">
    <location>
        <begin position="556"/>
        <end position="569"/>
    </location>
</feature>
<dbReference type="CDD" id="cd18186">
    <property type="entry name" value="BTB_POZ_ZBTB_KLHL-like"/>
    <property type="match status" value="1"/>
</dbReference>
<dbReference type="Proteomes" id="UP001498398">
    <property type="component" value="Unassembled WGS sequence"/>
</dbReference>
<dbReference type="InterPro" id="IPR009091">
    <property type="entry name" value="RCC1/BLIP-II"/>
</dbReference>
<feature type="compositionally biased region" description="Basic and acidic residues" evidence="4">
    <location>
        <begin position="1664"/>
        <end position="1679"/>
    </location>
</feature>
<feature type="compositionally biased region" description="Low complexity" evidence="4">
    <location>
        <begin position="1382"/>
        <end position="1395"/>
    </location>
</feature>
<feature type="domain" description="BTB" evidence="5">
    <location>
        <begin position="1113"/>
        <end position="1184"/>
    </location>
</feature>
<feature type="region of interest" description="Disordered" evidence="4">
    <location>
        <begin position="1412"/>
        <end position="1431"/>
    </location>
</feature>
<dbReference type="Pfam" id="PF13540">
    <property type="entry name" value="RCC1_2"/>
    <property type="match status" value="1"/>
</dbReference>
<evidence type="ECO:0000256" key="2">
    <source>
        <dbReference type="PROSITE-ProRule" id="PRU00235"/>
    </source>
</evidence>
<evidence type="ECO:0000313" key="7">
    <source>
        <dbReference type="Proteomes" id="UP001498398"/>
    </source>
</evidence>
<gene>
    <name evidence="6" type="ORF">VKT23_017745</name>
</gene>
<dbReference type="SUPFAM" id="SSF50985">
    <property type="entry name" value="RCC1/BLIP-II"/>
    <property type="match status" value="1"/>
</dbReference>
<feature type="region of interest" description="Disordered" evidence="4">
    <location>
        <begin position="1440"/>
        <end position="1599"/>
    </location>
</feature>
<dbReference type="Gene3D" id="1.25.40.20">
    <property type="entry name" value="Ankyrin repeat-containing domain"/>
    <property type="match status" value="1"/>
</dbReference>
<dbReference type="InterPro" id="IPR000210">
    <property type="entry name" value="BTB/POZ_dom"/>
</dbReference>
<feature type="repeat" description="RCC1" evidence="2">
    <location>
        <begin position="425"/>
        <end position="478"/>
    </location>
</feature>
<dbReference type="PANTHER" id="PTHR22872:SF2">
    <property type="entry name" value="INHIBITOR OF BRUTON TYROSINE KINASE"/>
    <property type="match status" value="1"/>
</dbReference>
<comment type="caution">
    <text evidence="6">The sequence shown here is derived from an EMBL/GenBank/DDBJ whole genome shotgun (WGS) entry which is preliminary data.</text>
</comment>
<dbReference type="InterPro" id="IPR002110">
    <property type="entry name" value="Ankyrin_rpt"/>
</dbReference>
<dbReference type="EMBL" id="JBANRG010000075">
    <property type="protein sequence ID" value="KAK7439039.1"/>
    <property type="molecule type" value="Genomic_DNA"/>
</dbReference>
<accession>A0ABR1IR42</accession>
<dbReference type="SMART" id="SM00248">
    <property type="entry name" value="ANK"/>
    <property type="match status" value="2"/>
</dbReference>
<dbReference type="InterPro" id="IPR000408">
    <property type="entry name" value="Reg_chr_condens"/>
</dbReference>
<feature type="compositionally biased region" description="Basic residues" evidence="4">
    <location>
        <begin position="1720"/>
        <end position="1729"/>
    </location>
</feature>
<dbReference type="SUPFAM" id="SSF48403">
    <property type="entry name" value="Ankyrin repeat"/>
    <property type="match status" value="1"/>
</dbReference>
<feature type="region of interest" description="Disordered" evidence="4">
    <location>
        <begin position="545"/>
        <end position="570"/>
    </location>
</feature>
<feature type="region of interest" description="Disordered" evidence="4">
    <location>
        <begin position="891"/>
        <end position="930"/>
    </location>
</feature>
<dbReference type="PROSITE" id="PS50097">
    <property type="entry name" value="BTB"/>
    <property type="match status" value="1"/>
</dbReference>
<organism evidence="6 7">
    <name type="scientific">Marasmiellus scandens</name>
    <dbReference type="NCBI Taxonomy" id="2682957"/>
    <lineage>
        <taxon>Eukaryota</taxon>
        <taxon>Fungi</taxon>
        <taxon>Dikarya</taxon>
        <taxon>Basidiomycota</taxon>
        <taxon>Agaricomycotina</taxon>
        <taxon>Agaricomycetes</taxon>
        <taxon>Agaricomycetidae</taxon>
        <taxon>Agaricales</taxon>
        <taxon>Marasmiineae</taxon>
        <taxon>Omphalotaceae</taxon>
        <taxon>Marasmiellus</taxon>
    </lineage>
</organism>
<feature type="coiled-coil region" evidence="3">
    <location>
        <begin position="823"/>
        <end position="850"/>
    </location>
</feature>
<evidence type="ECO:0000256" key="1">
    <source>
        <dbReference type="ARBA" id="ARBA00022737"/>
    </source>
</evidence>
<keyword evidence="3" id="KW-0175">Coiled coil</keyword>
<feature type="compositionally biased region" description="Polar residues" evidence="4">
    <location>
        <begin position="1543"/>
        <end position="1554"/>
    </location>
</feature>
<evidence type="ECO:0000313" key="6">
    <source>
        <dbReference type="EMBL" id="KAK7439039.1"/>
    </source>
</evidence>
<dbReference type="Gene3D" id="3.30.710.10">
    <property type="entry name" value="Potassium Channel Kv1.1, Chain A"/>
    <property type="match status" value="2"/>
</dbReference>
<feature type="region of interest" description="Disordered" evidence="4">
    <location>
        <begin position="1365"/>
        <end position="1395"/>
    </location>
</feature>
<dbReference type="InterPro" id="IPR036770">
    <property type="entry name" value="Ankyrin_rpt-contain_sf"/>
</dbReference>
<feature type="compositionally biased region" description="Polar residues" evidence="4">
    <location>
        <begin position="545"/>
        <end position="555"/>
    </location>
</feature>
<feature type="region of interest" description="Disordered" evidence="4">
    <location>
        <begin position="43"/>
        <end position="63"/>
    </location>
</feature>
<feature type="compositionally biased region" description="Polar residues" evidence="4">
    <location>
        <begin position="1508"/>
        <end position="1517"/>
    </location>
</feature>
<proteinExistence type="predicted"/>
<dbReference type="PROSITE" id="PS50012">
    <property type="entry name" value="RCC1_3"/>
    <property type="match status" value="3"/>
</dbReference>
<feature type="compositionally biased region" description="Low complexity" evidence="4">
    <location>
        <begin position="1565"/>
        <end position="1579"/>
    </location>
</feature>
<reference evidence="6 7" key="1">
    <citation type="submission" date="2024-01" db="EMBL/GenBank/DDBJ databases">
        <title>A draft genome for the cacao thread blight pathogen Marasmiellus scandens.</title>
        <authorList>
            <person name="Baruah I.K."/>
            <person name="Leung J."/>
            <person name="Bukari Y."/>
            <person name="Amoako-Attah I."/>
            <person name="Meinhardt L.W."/>
            <person name="Bailey B.A."/>
            <person name="Cohen S.P."/>
        </authorList>
    </citation>
    <scope>NUCLEOTIDE SEQUENCE [LARGE SCALE GENOMIC DNA]</scope>
    <source>
        <strain evidence="6 7">GH-19</strain>
    </source>
</reference>
<dbReference type="Gene3D" id="2.130.10.30">
    <property type="entry name" value="Regulator of chromosome condensation 1/beta-lactamase-inhibitor protein II"/>
    <property type="match status" value="2"/>
</dbReference>
<dbReference type="InterPro" id="IPR011333">
    <property type="entry name" value="SKP1/BTB/POZ_sf"/>
</dbReference>
<protein>
    <recommendedName>
        <fullName evidence="5">BTB domain-containing protein</fullName>
    </recommendedName>
</protein>
<evidence type="ECO:0000259" key="5">
    <source>
        <dbReference type="PROSITE" id="PS50097"/>
    </source>
</evidence>
<feature type="compositionally biased region" description="Polar residues" evidence="4">
    <location>
        <begin position="1462"/>
        <end position="1474"/>
    </location>
</feature>
<dbReference type="Pfam" id="PF00415">
    <property type="entry name" value="RCC1"/>
    <property type="match status" value="1"/>
</dbReference>